<dbReference type="Proteomes" id="UP000004810">
    <property type="component" value="Unassembled WGS sequence"/>
</dbReference>
<gene>
    <name evidence="2" type="ORF">WUBG_10596</name>
</gene>
<dbReference type="InterPro" id="IPR032029">
    <property type="entry name" value="ADAM17_MPD"/>
</dbReference>
<reference evidence="3" key="1">
    <citation type="submission" date="2012-08" db="EMBL/GenBank/DDBJ databases">
        <title>The Genome Sequence of Wuchereria bancrofti.</title>
        <authorList>
            <person name="Nutman T.B."/>
            <person name="Fink D.L."/>
            <person name="Russ C."/>
            <person name="Young S."/>
            <person name="Zeng Q."/>
            <person name="Koehrsen M."/>
            <person name="Alvarado L."/>
            <person name="Berlin A."/>
            <person name="Chapman S.B."/>
            <person name="Chen Z."/>
            <person name="Freedman E."/>
            <person name="Gellesch M."/>
            <person name="Goldberg J."/>
            <person name="Griggs A."/>
            <person name="Gujja S."/>
            <person name="Heilman E.R."/>
            <person name="Heiman D."/>
            <person name="Hepburn T."/>
            <person name="Howarth C."/>
            <person name="Jen D."/>
            <person name="Larson L."/>
            <person name="Lewis B."/>
            <person name="Mehta T."/>
            <person name="Park D."/>
            <person name="Pearson M."/>
            <person name="Roberts A."/>
            <person name="Saif S."/>
            <person name="Shea T."/>
            <person name="Shenoy N."/>
            <person name="Sisk P."/>
            <person name="Stolte C."/>
            <person name="Sykes S."/>
            <person name="Walk T."/>
            <person name="White J."/>
            <person name="Yandava C."/>
            <person name="Haas B."/>
            <person name="Henn M.R."/>
            <person name="Nusbaum C."/>
            <person name="Birren B."/>
        </authorList>
    </citation>
    <scope>NUCLEOTIDE SEQUENCE [LARGE SCALE GENOMIC DNA]</scope>
    <source>
        <strain evidence="3">NA</strain>
    </source>
</reference>
<feature type="domain" description="ADAM17 membrane-proximal" evidence="1">
    <location>
        <begin position="30"/>
        <end position="86"/>
    </location>
</feature>
<dbReference type="Pfam" id="PF16698">
    <property type="entry name" value="ADAM17_MPD"/>
    <property type="match status" value="1"/>
</dbReference>
<evidence type="ECO:0000313" key="2">
    <source>
        <dbReference type="EMBL" id="EJW78495.1"/>
    </source>
</evidence>
<sequence length="129" mass="14483">MGECPEPGFVQDGTPCIEDGECLNGQCLTFCEKPSVNKKPCMCSREAVACLRCCRSENGTCEPYSYDPKYILKDGTRCIHGTCSRDKAREVAAIEESESHIEVVGEKSIYKYIINPYSEECDTNRNSRY</sequence>
<dbReference type="AlphaFoldDB" id="J9AVF1"/>
<organism evidence="2 3">
    <name type="scientific">Wuchereria bancrofti</name>
    <dbReference type="NCBI Taxonomy" id="6293"/>
    <lineage>
        <taxon>Eukaryota</taxon>
        <taxon>Metazoa</taxon>
        <taxon>Ecdysozoa</taxon>
        <taxon>Nematoda</taxon>
        <taxon>Chromadorea</taxon>
        <taxon>Rhabditida</taxon>
        <taxon>Spirurina</taxon>
        <taxon>Spiruromorpha</taxon>
        <taxon>Filarioidea</taxon>
        <taxon>Onchocercidae</taxon>
        <taxon>Wuchereria</taxon>
    </lineage>
</organism>
<evidence type="ECO:0000259" key="1">
    <source>
        <dbReference type="Pfam" id="PF16698"/>
    </source>
</evidence>
<comment type="caution">
    <text evidence="2">The sequence shown here is derived from an EMBL/GenBank/DDBJ whole genome shotgun (WGS) entry which is preliminary data.</text>
</comment>
<accession>J9AVF1</accession>
<dbReference type="EMBL" id="ADBV01006493">
    <property type="protein sequence ID" value="EJW78495.1"/>
    <property type="molecule type" value="Genomic_DNA"/>
</dbReference>
<dbReference type="Gene3D" id="4.10.70.30">
    <property type="match status" value="1"/>
</dbReference>
<name>J9AVF1_WUCBA</name>
<proteinExistence type="predicted"/>
<protein>
    <recommendedName>
        <fullName evidence="1">ADAM17 membrane-proximal domain-containing protein</fullName>
    </recommendedName>
</protein>
<evidence type="ECO:0000313" key="3">
    <source>
        <dbReference type="Proteomes" id="UP000004810"/>
    </source>
</evidence>